<proteinExistence type="inferred from homology"/>
<evidence type="ECO:0000256" key="4">
    <source>
        <dbReference type="ARBA" id="ARBA00022692"/>
    </source>
</evidence>
<evidence type="ECO:0000256" key="2">
    <source>
        <dbReference type="ARBA" id="ARBA00006175"/>
    </source>
</evidence>
<evidence type="ECO:0000256" key="8">
    <source>
        <dbReference type="SAM" id="Phobius"/>
    </source>
</evidence>
<reference evidence="9 10" key="1">
    <citation type="submission" date="2015-10" db="EMBL/GenBank/DDBJ databases">
        <title>Draft Genome of Actinomyces odontolyticus subsp. actinosynbacter strain XH001.</title>
        <authorList>
            <person name="Mclean J.S."/>
            <person name="He X."/>
        </authorList>
    </citation>
    <scope>NUCLEOTIDE SEQUENCE [LARGE SCALE GENOMIC DNA]</scope>
    <source>
        <strain evidence="9 10">XH001</strain>
    </source>
</reference>
<dbReference type="Gene3D" id="1.20.1080.10">
    <property type="entry name" value="Glycerol uptake facilitator protein"/>
    <property type="match status" value="1"/>
</dbReference>
<organism evidence="9 10">
    <name type="scientific">Schaalia odontolytica</name>
    <dbReference type="NCBI Taxonomy" id="1660"/>
    <lineage>
        <taxon>Bacteria</taxon>
        <taxon>Bacillati</taxon>
        <taxon>Actinomycetota</taxon>
        <taxon>Actinomycetes</taxon>
        <taxon>Actinomycetales</taxon>
        <taxon>Actinomycetaceae</taxon>
        <taxon>Schaalia</taxon>
    </lineage>
</organism>
<dbReference type="Proteomes" id="UP000054686">
    <property type="component" value="Unassembled WGS sequence"/>
</dbReference>
<keyword evidence="4 7" id="KW-0812">Transmembrane</keyword>
<feature type="transmembrane region" description="Helical" evidence="8">
    <location>
        <begin position="110"/>
        <end position="132"/>
    </location>
</feature>
<keyword evidence="3 7" id="KW-0813">Transport</keyword>
<dbReference type="Pfam" id="PF00230">
    <property type="entry name" value="MIP"/>
    <property type="match status" value="1"/>
</dbReference>
<dbReference type="GO" id="GO:0005886">
    <property type="term" value="C:plasma membrane"/>
    <property type="evidence" value="ECO:0007669"/>
    <property type="project" value="TreeGrafter"/>
</dbReference>
<dbReference type="PRINTS" id="PR00783">
    <property type="entry name" value="MINTRINSICP"/>
</dbReference>
<comment type="caution">
    <text evidence="9">The sequence shown here is derived from an EMBL/GenBank/DDBJ whole genome shotgun (WGS) entry which is preliminary data.</text>
</comment>
<evidence type="ECO:0000256" key="3">
    <source>
        <dbReference type="ARBA" id="ARBA00022448"/>
    </source>
</evidence>
<feature type="transmembrane region" description="Helical" evidence="8">
    <location>
        <begin position="190"/>
        <end position="210"/>
    </location>
</feature>
<dbReference type="RefSeq" id="WP_060565811.1">
    <property type="nucleotide sequence ID" value="NZ_CP040006.1"/>
</dbReference>
<evidence type="ECO:0000256" key="6">
    <source>
        <dbReference type="ARBA" id="ARBA00023136"/>
    </source>
</evidence>
<feature type="transmembrane region" description="Helical" evidence="8">
    <location>
        <begin position="25"/>
        <end position="44"/>
    </location>
</feature>
<feature type="transmembrane region" description="Helical" evidence="8">
    <location>
        <begin position="237"/>
        <end position="259"/>
    </location>
</feature>
<dbReference type="InterPro" id="IPR023271">
    <property type="entry name" value="Aquaporin-like"/>
</dbReference>
<gene>
    <name evidence="9" type="ORF">APY09_01260</name>
</gene>
<dbReference type="AlphaFoldDB" id="A0A0V8RYB5"/>
<protein>
    <submittedName>
        <fullName evidence="9">Glycerol transporter</fullName>
    </submittedName>
</protein>
<comment type="similarity">
    <text evidence="2 7">Belongs to the MIP/aquaporin (TC 1.A.8) family.</text>
</comment>
<dbReference type="EMBL" id="LLVT01000001">
    <property type="protein sequence ID" value="KSW13022.1"/>
    <property type="molecule type" value="Genomic_DNA"/>
</dbReference>
<evidence type="ECO:0000313" key="10">
    <source>
        <dbReference type="Proteomes" id="UP000054686"/>
    </source>
</evidence>
<dbReference type="PROSITE" id="PS00221">
    <property type="entry name" value="MIP"/>
    <property type="match status" value="1"/>
</dbReference>
<feature type="transmembrane region" description="Helical" evidence="8">
    <location>
        <begin position="158"/>
        <end position="178"/>
    </location>
</feature>
<name>A0A0V8RYB5_9ACTO</name>
<dbReference type="GO" id="GO:0015254">
    <property type="term" value="F:glycerol channel activity"/>
    <property type="evidence" value="ECO:0007669"/>
    <property type="project" value="TreeGrafter"/>
</dbReference>
<sequence>MLTTLLPAAADTAAFTTAQLFWSEFLGTAVLLLLGGGVVATNLLPKSKGKGGGWLLINWGWGLAVFAGVYVAFRSGGHLNPAVTIAKAVGHAFDSSVELAPGVAVNATNILVYIVAQFLGAFVGAVLCWLTFKKHFDEDCDPALKLGVFSTGPEIRSYGWNCLTEAIGTAVLILWVYVSGYTETHFGPLGVALIIVVIGNSLGGPTGYAINPARDLGPRIAHAILPIKGKGGSDWGYSWVPVVGPIIGAIVGTVLYFLILA</sequence>
<dbReference type="InterPro" id="IPR000425">
    <property type="entry name" value="MIP"/>
</dbReference>
<evidence type="ECO:0000256" key="1">
    <source>
        <dbReference type="ARBA" id="ARBA00004141"/>
    </source>
</evidence>
<feature type="transmembrane region" description="Helical" evidence="8">
    <location>
        <begin position="56"/>
        <end position="73"/>
    </location>
</feature>
<dbReference type="InterPro" id="IPR022357">
    <property type="entry name" value="MIP_CS"/>
</dbReference>
<dbReference type="SUPFAM" id="SSF81338">
    <property type="entry name" value="Aquaporin-like"/>
    <property type="match status" value="1"/>
</dbReference>
<comment type="subcellular location">
    <subcellularLocation>
        <location evidence="1">Membrane</location>
        <topology evidence="1">Multi-pass membrane protein</topology>
    </subcellularLocation>
</comment>
<evidence type="ECO:0000313" key="9">
    <source>
        <dbReference type="EMBL" id="KSW13022.1"/>
    </source>
</evidence>
<evidence type="ECO:0000256" key="5">
    <source>
        <dbReference type="ARBA" id="ARBA00022989"/>
    </source>
</evidence>
<accession>A0A0V8RYB5</accession>
<dbReference type="PANTHER" id="PTHR43829">
    <property type="entry name" value="AQUAPORIN OR AQUAGLYCEROPORIN RELATED"/>
    <property type="match status" value="1"/>
</dbReference>
<dbReference type="InterPro" id="IPR050363">
    <property type="entry name" value="MIP/Aquaporin"/>
</dbReference>
<keyword evidence="5 8" id="KW-1133">Transmembrane helix</keyword>
<keyword evidence="6 8" id="KW-0472">Membrane</keyword>
<dbReference type="PANTHER" id="PTHR43829:SF9">
    <property type="entry name" value="AQUAPORIN-9"/>
    <property type="match status" value="1"/>
</dbReference>
<evidence type="ECO:0000256" key="7">
    <source>
        <dbReference type="RuleBase" id="RU000477"/>
    </source>
</evidence>
<dbReference type="OrthoDB" id="9807293at2"/>